<evidence type="ECO:0000313" key="2">
    <source>
        <dbReference type="EMBL" id="MCI66203.1"/>
    </source>
</evidence>
<sequence length="49" mass="5229">MDRGKSYEYKGNGNGKKKQGNGSATSVVDGAIFLMTVRSRMTSALTVES</sequence>
<dbReference type="Proteomes" id="UP000265520">
    <property type="component" value="Unassembled WGS sequence"/>
</dbReference>
<feature type="region of interest" description="Disordered" evidence="1">
    <location>
        <begin position="1"/>
        <end position="24"/>
    </location>
</feature>
<reference evidence="2 3" key="1">
    <citation type="journal article" date="2018" name="Front. Plant Sci.">
        <title>Red Clover (Trifolium pratense) and Zigzag Clover (T. medium) - A Picture of Genomic Similarities and Differences.</title>
        <authorList>
            <person name="Dluhosova J."/>
            <person name="Istvanek J."/>
            <person name="Nedelnik J."/>
            <person name="Repkova J."/>
        </authorList>
    </citation>
    <scope>NUCLEOTIDE SEQUENCE [LARGE SCALE GENOMIC DNA]</scope>
    <source>
        <strain evidence="3">cv. 10/8</strain>
        <tissue evidence="2">Leaf</tissue>
    </source>
</reference>
<accession>A0A392TYF0</accession>
<dbReference type="AlphaFoldDB" id="A0A392TYF0"/>
<dbReference type="EMBL" id="LXQA010690811">
    <property type="protein sequence ID" value="MCI66203.1"/>
    <property type="molecule type" value="Genomic_DNA"/>
</dbReference>
<organism evidence="2 3">
    <name type="scientific">Trifolium medium</name>
    <dbReference type="NCBI Taxonomy" id="97028"/>
    <lineage>
        <taxon>Eukaryota</taxon>
        <taxon>Viridiplantae</taxon>
        <taxon>Streptophyta</taxon>
        <taxon>Embryophyta</taxon>
        <taxon>Tracheophyta</taxon>
        <taxon>Spermatophyta</taxon>
        <taxon>Magnoliopsida</taxon>
        <taxon>eudicotyledons</taxon>
        <taxon>Gunneridae</taxon>
        <taxon>Pentapetalae</taxon>
        <taxon>rosids</taxon>
        <taxon>fabids</taxon>
        <taxon>Fabales</taxon>
        <taxon>Fabaceae</taxon>
        <taxon>Papilionoideae</taxon>
        <taxon>50 kb inversion clade</taxon>
        <taxon>NPAAA clade</taxon>
        <taxon>Hologalegina</taxon>
        <taxon>IRL clade</taxon>
        <taxon>Trifolieae</taxon>
        <taxon>Trifolium</taxon>
    </lineage>
</organism>
<proteinExistence type="predicted"/>
<name>A0A392TYF0_9FABA</name>
<protein>
    <submittedName>
        <fullName evidence="2">Uncharacterized protein</fullName>
    </submittedName>
</protein>
<evidence type="ECO:0000256" key="1">
    <source>
        <dbReference type="SAM" id="MobiDB-lite"/>
    </source>
</evidence>
<keyword evidence="3" id="KW-1185">Reference proteome</keyword>
<comment type="caution">
    <text evidence="2">The sequence shown here is derived from an EMBL/GenBank/DDBJ whole genome shotgun (WGS) entry which is preliminary data.</text>
</comment>
<evidence type="ECO:0000313" key="3">
    <source>
        <dbReference type="Proteomes" id="UP000265520"/>
    </source>
</evidence>